<feature type="region of interest" description="Disordered" evidence="6">
    <location>
        <begin position="173"/>
        <end position="195"/>
    </location>
</feature>
<accession>A0A075B223</accession>
<reference evidence="8" key="3">
    <citation type="submission" date="2018-08" db="EMBL/GenBank/DDBJ databases">
        <title>Leveraging single-cell genomics to expand the Fungal Tree of Life.</title>
        <authorList>
            <consortium name="DOE Joint Genome Institute"/>
            <person name="Ahrendt S.R."/>
            <person name="Quandt C.A."/>
            <person name="Ciobanu D."/>
            <person name="Clum A."/>
            <person name="Salamov A."/>
            <person name="Andreopoulos B."/>
            <person name="Cheng J.-F."/>
            <person name="Woyke T."/>
            <person name="Pelin A."/>
            <person name="Henrissat B."/>
            <person name="Reynolds N."/>
            <person name="Benny G.L."/>
            <person name="Smith M.E."/>
            <person name="James T.Y."/>
            <person name="Grigoriev I.V."/>
        </authorList>
    </citation>
    <scope>NUCLEOTIDE SEQUENCE</scope>
    <source>
        <strain evidence="8">CSF55</strain>
    </source>
</reference>
<dbReference type="Proteomes" id="UP000030755">
    <property type="component" value="Unassembled WGS sequence"/>
</dbReference>
<dbReference type="InterPro" id="IPR007023">
    <property type="entry name" value="Ribosom_reg"/>
</dbReference>
<evidence type="ECO:0000256" key="2">
    <source>
        <dbReference type="ARBA" id="ARBA00010077"/>
    </source>
</evidence>
<dbReference type="PANTHER" id="PTHR17602:SF4">
    <property type="entry name" value="RIBOSOME BIOGENESIS REGULATORY PROTEIN HOMOLOG"/>
    <property type="match status" value="1"/>
</dbReference>
<reference evidence="10" key="2">
    <citation type="journal article" date="2018" name="Nat. Microbiol.">
        <title>Leveraging single-cell genomics to expand the fungal tree of life.</title>
        <authorList>
            <person name="Ahrendt S.R."/>
            <person name="Quandt C.A."/>
            <person name="Ciobanu D."/>
            <person name="Clum A."/>
            <person name="Salamov A."/>
            <person name="Andreopoulos B."/>
            <person name="Cheng J.F."/>
            <person name="Woyke T."/>
            <person name="Pelin A."/>
            <person name="Henrissat B."/>
            <person name="Reynolds N.K."/>
            <person name="Benny G.L."/>
            <person name="Smith M.E."/>
            <person name="James T.Y."/>
            <person name="Grigoriev I.V."/>
        </authorList>
    </citation>
    <scope>NUCLEOTIDE SEQUENCE [LARGE SCALE GENOMIC DNA]</scope>
    <source>
        <strain evidence="10">CSF55</strain>
    </source>
</reference>
<comment type="similarity">
    <text evidence="2 5">Belongs to the RRS1 family.</text>
</comment>
<dbReference type="HOGENOM" id="CLU_065163_1_0_1"/>
<dbReference type="OrthoDB" id="28455at2759"/>
<dbReference type="PANTHER" id="PTHR17602">
    <property type="entry name" value="RIBOSOME BIOGENESIS REGULATORY PROTEIN"/>
    <property type="match status" value="1"/>
</dbReference>
<dbReference type="GO" id="GO:0000447">
    <property type="term" value="P:endonucleolytic cleavage in ITS1 to separate SSU-rRNA from 5.8S rRNA and LSU-rRNA from tricistronic rRNA transcript (SSU-rRNA, 5.8S rRNA, LSU-rRNA)"/>
    <property type="evidence" value="ECO:0007669"/>
    <property type="project" value="EnsemblFungi"/>
</dbReference>
<sequence>MDATAALEKIKSQMKSVNVEKAIPLDIDLGNLTAYDMNPLDLEKITNSETKEDCLKEVARDNVQLLFNQLFQLPTSLTASSVLAHLPAAKTILPREKPLPKIKAKTRWEKFAQAKGIVKRKKTRMVFDEETEEYKPRYGYKSKVNESMDDWAIEIPNNADPYEDPVAKLRAEKKSRVEKNKKQQRRNAEEMTKKDISEKLTKMTTSGKKNALLDAIAVSRKSTASAGKFVRPVSGEKKSKLFKTKNAQ</sequence>
<comment type="subcellular location">
    <subcellularLocation>
        <location evidence="1 5">Nucleus</location>
    </subcellularLocation>
</comment>
<organism evidence="7 9">
    <name type="scientific">Rozella allomycis (strain CSF55)</name>
    <dbReference type="NCBI Taxonomy" id="988480"/>
    <lineage>
        <taxon>Eukaryota</taxon>
        <taxon>Fungi</taxon>
        <taxon>Fungi incertae sedis</taxon>
        <taxon>Cryptomycota</taxon>
        <taxon>Cryptomycota incertae sedis</taxon>
        <taxon>Rozella</taxon>
    </lineage>
</organism>
<keyword evidence="4 5" id="KW-0539">Nucleus</keyword>
<dbReference type="STRING" id="988480.A0A075B223"/>
<dbReference type="GO" id="GO:0005654">
    <property type="term" value="C:nucleoplasm"/>
    <property type="evidence" value="ECO:0007669"/>
    <property type="project" value="EnsemblFungi"/>
</dbReference>
<evidence type="ECO:0000256" key="6">
    <source>
        <dbReference type="SAM" id="MobiDB-lite"/>
    </source>
</evidence>
<evidence type="ECO:0000313" key="8">
    <source>
        <dbReference type="EMBL" id="RKP21031.1"/>
    </source>
</evidence>
<evidence type="ECO:0000256" key="1">
    <source>
        <dbReference type="ARBA" id="ARBA00004123"/>
    </source>
</evidence>
<reference evidence="7 9" key="1">
    <citation type="journal article" date="2013" name="Curr. Biol.">
        <title>Shared signatures of parasitism and phylogenomics unite Cryptomycota and microsporidia.</title>
        <authorList>
            <person name="James T.Y."/>
            <person name="Pelin A."/>
            <person name="Bonen L."/>
            <person name="Ahrendt S."/>
            <person name="Sain D."/>
            <person name="Corradi N."/>
            <person name="Stajich J.E."/>
        </authorList>
    </citation>
    <scope>NUCLEOTIDE SEQUENCE [LARGE SCALE GENOMIC DNA]</scope>
    <source>
        <strain evidence="7 9">CSF55</strain>
        <strain evidence="7 9">CSF55</strain>
    </source>
</reference>
<comment type="function">
    <text evidence="5">Involved in ribosomal large subunit assembly.</text>
</comment>
<dbReference type="Pfam" id="PF04939">
    <property type="entry name" value="RRS1"/>
    <property type="match status" value="1"/>
</dbReference>
<dbReference type="EMBL" id="ML004996">
    <property type="protein sequence ID" value="RKP21031.1"/>
    <property type="molecule type" value="Genomic_DNA"/>
</dbReference>
<dbReference type="EMBL" id="KE560897">
    <property type="protein sequence ID" value="EPZ35021.1"/>
    <property type="molecule type" value="Genomic_DNA"/>
</dbReference>
<evidence type="ECO:0000256" key="3">
    <source>
        <dbReference type="ARBA" id="ARBA00022517"/>
    </source>
</evidence>
<dbReference type="AlphaFoldDB" id="A0A075B223"/>
<dbReference type="GO" id="GO:0000055">
    <property type="term" value="P:ribosomal large subunit export from nucleus"/>
    <property type="evidence" value="ECO:0007669"/>
    <property type="project" value="EnsemblFungi"/>
</dbReference>
<dbReference type="Proteomes" id="UP000281549">
    <property type="component" value="Unassembled WGS sequence"/>
</dbReference>
<evidence type="ECO:0000313" key="10">
    <source>
        <dbReference type="Proteomes" id="UP000281549"/>
    </source>
</evidence>
<protein>
    <recommendedName>
        <fullName evidence="5">Ribosome biogenesis regulatory protein</fullName>
    </recommendedName>
</protein>
<dbReference type="GO" id="GO:0005730">
    <property type="term" value="C:nucleolus"/>
    <property type="evidence" value="ECO:0007669"/>
    <property type="project" value="EnsemblFungi"/>
</dbReference>
<evidence type="ECO:0000256" key="5">
    <source>
        <dbReference type="RuleBase" id="RU364132"/>
    </source>
</evidence>
<proteinExistence type="inferred from homology"/>
<gene>
    <name evidence="7" type="ORF">O9G_003207</name>
    <name evidence="8" type="ORF">ROZALSC1DRAFT_27530</name>
</gene>
<dbReference type="GO" id="GO:0034399">
    <property type="term" value="C:nuclear periphery"/>
    <property type="evidence" value="ECO:0007669"/>
    <property type="project" value="EnsemblFungi"/>
</dbReference>
<evidence type="ECO:0000313" key="7">
    <source>
        <dbReference type="EMBL" id="EPZ35021.1"/>
    </source>
</evidence>
<dbReference type="GO" id="GO:0030687">
    <property type="term" value="C:preribosome, large subunit precursor"/>
    <property type="evidence" value="ECO:0007669"/>
    <property type="project" value="EnsemblFungi"/>
</dbReference>
<name>A0A075B223_ROZAC</name>
<keyword evidence="9" id="KW-1185">Reference proteome</keyword>
<keyword evidence="3 5" id="KW-0690">Ribosome biogenesis</keyword>
<feature type="region of interest" description="Disordered" evidence="6">
    <location>
        <begin position="221"/>
        <end position="248"/>
    </location>
</feature>
<evidence type="ECO:0000256" key="4">
    <source>
        <dbReference type="ARBA" id="ARBA00023242"/>
    </source>
</evidence>
<dbReference type="GO" id="GO:0042273">
    <property type="term" value="P:ribosomal large subunit biogenesis"/>
    <property type="evidence" value="ECO:0007669"/>
    <property type="project" value="EnsemblFungi"/>
</dbReference>
<evidence type="ECO:0000313" key="9">
    <source>
        <dbReference type="Proteomes" id="UP000030755"/>
    </source>
</evidence>
<dbReference type="OMA" id="NAQFLFN"/>